<dbReference type="InterPro" id="IPR050109">
    <property type="entry name" value="HTH-type_TetR-like_transc_reg"/>
</dbReference>
<gene>
    <name evidence="6" type="ORF">NYQ28_03745</name>
</gene>
<name>A0ABT2HEI1_9MICO</name>
<evidence type="ECO:0000313" key="6">
    <source>
        <dbReference type="EMBL" id="MCS6521676.1"/>
    </source>
</evidence>
<dbReference type="InterPro" id="IPR036271">
    <property type="entry name" value="Tet_transcr_reg_TetR-rel_C_sf"/>
</dbReference>
<accession>A0ABT2HEI1</accession>
<dbReference type="SUPFAM" id="SSF46689">
    <property type="entry name" value="Homeodomain-like"/>
    <property type="match status" value="1"/>
</dbReference>
<keyword evidence="2 4" id="KW-0238">DNA-binding</keyword>
<dbReference type="RefSeq" id="WP_141860420.1">
    <property type="nucleotide sequence ID" value="NZ_BMNV01000003.1"/>
</dbReference>
<evidence type="ECO:0000256" key="4">
    <source>
        <dbReference type="PROSITE-ProRule" id="PRU00335"/>
    </source>
</evidence>
<evidence type="ECO:0000259" key="5">
    <source>
        <dbReference type="PROSITE" id="PS50977"/>
    </source>
</evidence>
<dbReference type="InterPro" id="IPR001647">
    <property type="entry name" value="HTH_TetR"/>
</dbReference>
<comment type="caution">
    <text evidence="6">The sequence shown here is derived from an EMBL/GenBank/DDBJ whole genome shotgun (WGS) entry which is preliminary data.</text>
</comment>
<feature type="DNA-binding region" description="H-T-H motif" evidence="4">
    <location>
        <begin position="37"/>
        <end position="56"/>
    </location>
</feature>
<dbReference type="Gene3D" id="1.10.357.10">
    <property type="entry name" value="Tetracycline Repressor, domain 2"/>
    <property type="match status" value="1"/>
</dbReference>
<proteinExistence type="predicted"/>
<keyword evidence="7" id="KW-1185">Reference proteome</keyword>
<evidence type="ECO:0000256" key="3">
    <source>
        <dbReference type="ARBA" id="ARBA00023163"/>
    </source>
</evidence>
<dbReference type="PANTHER" id="PTHR30055:SF234">
    <property type="entry name" value="HTH-TYPE TRANSCRIPTIONAL REGULATOR BETI"/>
    <property type="match status" value="1"/>
</dbReference>
<sequence>MSDKAPTARALARETVRARILAAARARLTEEGPAQLSLRAVARDVGLVSSAVYRYFPSRDDLLTALLVADYDELGAAVESAEAPVDRADHLGRWTAACRAIRTWATSHPGDFALLYGSPVPGYVAPQDTIEPASRATHVLVRIVTEVWDDPDEGPSRTGTGPAVGDPARTATAIADAVAYTRQRGFHTDPHPEAVLRLLMAWTTVFGVLSFELFGHAVGSVSDPDAYFDEVVVHLAYDLGLAGR</sequence>
<dbReference type="PANTHER" id="PTHR30055">
    <property type="entry name" value="HTH-TYPE TRANSCRIPTIONAL REGULATOR RUTR"/>
    <property type="match status" value="1"/>
</dbReference>
<dbReference type="Pfam" id="PF00440">
    <property type="entry name" value="TetR_N"/>
    <property type="match status" value="1"/>
</dbReference>
<protein>
    <submittedName>
        <fullName evidence="6">TetR/AcrR family transcriptional regulator</fullName>
    </submittedName>
</protein>
<dbReference type="InterPro" id="IPR025996">
    <property type="entry name" value="MT1864/Rv1816-like_C"/>
</dbReference>
<dbReference type="Proteomes" id="UP001652264">
    <property type="component" value="Unassembled WGS sequence"/>
</dbReference>
<keyword evidence="3" id="KW-0804">Transcription</keyword>
<dbReference type="Pfam" id="PF13305">
    <property type="entry name" value="TetR_C_33"/>
    <property type="match status" value="1"/>
</dbReference>
<evidence type="ECO:0000313" key="7">
    <source>
        <dbReference type="Proteomes" id="UP001652264"/>
    </source>
</evidence>
<dbReference type="InterPro" id="IPR009057">
    <property type="entry name" value="Homeodomain-like_sf"/>
</dbReference>
<dbReference type="GeneID" id="95323152"/>
<feature type="domain" description="HTH tetR-type" evidence="5">
    <location>
        <begin position="14"/>
        <end position="74"/>
    </location>
</feature>
<evidence type="ECO:0000256" key="1">
    <source>
        <dbReference type="ARBA" id="ARBA00023015"/>
    </source>
</evidence>
<reference evidence="6 7" key="1">
    <citation type="submission" date="2022-08" db="EMBL/GenBank/DDBJ databases">
        <title>Taxonomy of Curtobacterium flaccumfaciens.</title>
        <authorList>
            <person name="Osdaghi E."/>
            <person name="Taghavi S.M."/>
            <person name="Hamidizade M."/>
            <person name="Abachi H."/>
            <person name="Fazliarab A."/>
            <person name="Baeyen S."/>
            <person name="Portier P."/>
            <person name="Van Vaerenbergh J."/>
            <person name="Jacques M.-A."/>
        </authorList>
    </citation>
    <scope>NUCLEOTIDE SEQUENCE [LARGE SCALE GENOMIC DNA]</scope>
    <source>
        <strain evidence="6 7">LMG8786T</strain>
    </source>
</reference>
<evidence type="ECO:0000256" key="2">
    <source>
        <dbReference type="ARBA" id="ARBA00023125"/>
    </source>
</evidence>
<dbReference type="PRINTS" id="PR00455">
    <property type="entry name" value="HTHTETR"/>
</dbReference>
<dbReference type="EMBL" id="JANVAD010000002">
    <property type="protein sequence ID" value="MCS6521676.1"/>
    <property type="molecule type" value="Genomic_DNA"/>
</dbReference>
<organism evidence="6 7">
    <name type="scientific">Curtobacterium citreum</name>
    <dbReference type="NCBI Taxonomy" id="2036"/>
    <lineage>
        <taxon>Bacteria</taxon>
        <taxon>Bacillati</taxon>
        <taxon>Actinomycetota</taxon>
        <taxon>Actinomycetes</taxon>
        <taxon>Micrococcales</taxon>
        <taxon>Microbacteriaceae</taxon>
        <taxon>Curtobacterium</taxon>
    </lineage>
</organism>
<dbReference type="PROSITE" id="PS50977">
    <property type="entry name" value="HTH_TETR_2"/>
    <property type="match status" value="1"/>
</dbReference>
<dbReference type="SUPFAM" id="SSF48498">
    <property type="entry name" value="Tetracyclin repressor-like, C-terminal domain"/>
    <property type="match status" value="1"/>
</dbReference>
<keyword evidence="1" id="KW-0805">Transcription regulation</keyword>